<keyword evidence="7" id="KW-0456">Lyase</keyword>
<evidence type="ECO:0000256" key="5">
    <source>
        <dbReference type="ARBA" id="ARBA00030782"/>
    </source>
</evidence>
<sequence length="328" mass="36536">MNSRKLQLVLLTFGVMIFTACKKQDSLGYNPEMKKESSVKTKQTALLNYTLSNWMSFIPDTTSIAQISIPGTHDSGARFEPVSGTAKCQNLTIADQLTAGVRFLDVRCRHFNNSFTIHHDLVYQNLNFSDVLKACIDFLDANPSETVIMSVKEEYTPSGNTRSFEETFDAYVKENASKWDLGTDISRLSSIRGKIKLLRRFSTANAKGIDATAWKDNATFEINNKAANLKIQDEYKVSKVEAKWASVNSLLNAAHDDTSNRLYINFGSGFKSLIFGIPDIIAVNNYINPKITTFFSGNTNGKYGVIPLNFITADLSRGIVKSNFNQAL</sequence>
<dbReference type="Pfam" id="PF00388">
    <property type="entry name" value="PI-PLC-X"/>
    <property type="match status" value="1"/>
</dbReference>
<name>A0A0D0GG24_9SPHI</name>
<dbReference type="PANTHER" id="PTHR13593">
    <property type="match status" value="1"/>
</dbReference>
<comment type="catalytic activity">
    <reaction evidence="1">
        <text>a 1,2-diacyl-sn-glycero-3-phospho-(1D-myo-inositol) = 1D-myo-inositol 1,2-cyclic phosphate + a 1,2-diacyl-sn-glycerol</text>
        <dbReference type="Rhea" id="RHEA:17093"/>
        <dbReference type="ChEBI" id="CHEBI:17815"/>
        <dbReference type="ChEBI" id="CHEBI:57880"/>
        <dbReference type="ChEBI" id="CHEBI:58484"/>
        <dbReference type="EC" id="4.6.1.13"/>
    </reaction>
</comment>
<dbReference type="InterPro" id="IPR051057">
    <property type="entry name" value="PI-PLC_domain"/>
</dbReference>
<evidence type="ECO:0000256" key="3">
    <source>
        <dbReference type="ARBA" id="ARBA00019758"/>
    </source>
</evidence>
<evidence type="ECO:0000256" key="2">
    <source>
        <dbReference type="ARBA" id="ARBA00012581"/>
    </source>
</evidence>
<dbReference type="InterPro" id="IPR000909">
    <property type="entry name" value="PLipase_C_PInositol-sp_X_dom"/>
</dbReference>
<dbReference type="SMART" id="SM00148">
    <property type="entry name" value="PLCXc"/>
    <property type="match status" value="1"/>
</dbReference>
<dbReference type="PROSITE" id="PS51257">
    <property type="entry name" value="PROKAR_LIPOPROTEIN"/>
    <property type="match status" value="1"/>
</dbReference>
<gene>
    <name evidence="7" type="ORF">TH53_16050</name>
</gene>
<evidence type="ECO:0000256" key="1">
    <source>
        <dbReference type="ARBA" id="ARBA00001316"/>
    </source>
</evidence>
<evidence type="ECO:0000256" key="4">
    <source>
        <dbReference type="ARBA" id="ARBA00030474"/>
    </source>
</evidence>
<dbReference type="GO" id="GO:0004436">
    <property type="term" value="F:phosphatidylinositol diacylglycerol-lyase activity"/>
    <property type="evidence" value="ECO:0007669"/>
    <property type="project" value="UniProtKB-EC"/>
</dbReference>
<dbReference type="SUPFAM" id="SSF51695">
    <property type="entry name" value="PLC-like phosphodiesterases"/>
    <property type="match status" value="1"/>
</dbReference>
<dbReference type="PROSITE" id="PS50007">
    <property type="entry name" value="PIPLC_X_DOMAIN"/>
    <property type="match status" value="1"/>
</dbReference>
<evidence type="ECO:0000313" key="8">
    <source>
        <dbReference type="Proteomes" id="UP000032049"/>
    </source>
</evidence>
<feature type="domain" description="Phosphatidylinositol-specific phospholipase C X" evidence="6">
    <location>
        <begin position="60"/>
        <end position="200"/>
    </location>
</feature>
<accession>A0A0D0GG24</accession>
<protein>
    <recommendedName>
        <fullName evidence="3">1-phosphatidylinositol phosphodiesterase</fullName>
        <ecNumber evidence="2">4.6.1.13</ecNumber>
    </recommendedName>
    <alternativeName>
        <fullName evidence="4">Phosphatidylinositol diacylglycerol-lyase</fullName>
    </alternativeName>
    <alternativeName>
        <fullName evidence="5">Phosphatidylinositol-specific phospholipase C</fullName>
    </alternativeName>
</protein>
<dbReference type="CDD" id="cd08586">
    <property type="entry name" value="PI-PLCc_BcPLC_like"/>
    <property type="match status" value="1"/>
</dbReference>
<organism evidence="7 8">
    <name type="scientific">Pedobacter lusitanus</name>
    <dbReference type="NCBI Taxonomy" id="1503925"/>
    <lineage>
        <taxon>Bacteria</taxon>
        <taxon>Pseudomonadati</taxon>
        <taxon>Bacteroidota</taxon>
        <taxon>Sphingobacteriia</taxon>
        <taxon>Sphingobacteriales</taxon>
        <taxon>Sphingobacteriaceae</taxon>
        <taxon>Pedobacter</taxon>
    </lineage>
</organism>
<dbReference type="GO" id="GO:0006629">
    <property type="term" value="P:lipid metabolic process"/>
    <property type="evidence" value="ECO:0007669"/>
    <property type="project" value="InterPro"/>
</dbReference>
<dbReference type="RefSeq" id="WP_041883361.1">
    <property type="nucleotide sequence ID" value="NZ_CP157278.1"/>
</dbReference>
<proteinExistence type="predicted"/>
<dbReference type="OrthoDB" id="7191982at2"/>
<dbReference type="GO" id="GO:0008081">
    <property type="term" value="F:phosphoric diester hydrolase activity"/>
    <property type="evidence" value="ECO:0007669"/>
    <property type="project" value="InterPro"/>
</dbReference>
<dbReference type="PANTHER" id="PTHR13593:SF113">
    <property type="entry name" value="SI:DKEY-266F7.9"/>
    <property type="match status" value="1"/>
</dbReference>
<dbReference type="AlphaFoldDB" id="A0A0D0GG24"/>
<comment type="caution">
    <text evidence="7">The sequence shown here is derived from an EMBL/GenBank/DDBJ whole genome shotgun (WGS) entry which is preliminary data.</text>
</comment>
<dbReference type="STRING" id="1503925.TH53_16050"/>
<dbReference type="InterPro" id="IPR017946">
    <property type="entry name" value="PLC-like_Pdiesterase_TIM-brl"/>
</dbReference>
<evidence type="ECO:0000259" key="6">
    <source>
        <dbReference type="SMART" id="SM00148"/>
    </source>
</evidence>
<dbReference type="Gene3D" id="3.20.20.190">
    <property type="entry name" value="Phosphatidylinositol (PI) phosphodiesterase"/>
    <property type="match status" value="1"/>
</dbReference>
<dbReference type="Proteomes" id="UP000032049">
    <property type="component" value="Unassembled WGS sequence"/>
</dbReference>
<dbReference type="EC" id="4.6.1.13" evidence="2"/>
<reference evidence="7 8" key="1">
    <citation type="submission" date="2015-01" db="EMBL/GenBank/DDBJ databases">
        <title>Draft genome sequence of Pedobacter sp. NL19 isolated from sludge of an effluent treatment pond in an abandoned uranium mine.</title>
        <authorList>
            <person name="Santos T."/>
            <person name="Caetano T."/>
            <person name="Covas C."/>
            <person name="Cruz A."/>
            <person name="Mendo S."/>
        </authorList>
    </citation>
    <scope>NUCLEOTIDE SEQUENCE [LARGE SCALE GENOMIC DNA]</scope>
    <source>
        <strain evidence="7 8">NL19</strain>
    </source>
</reference>
<dbReference type="EMBL" id="JXRA01000068">
    <property type="protein sequence ID" value="KIO76227.1"/>
    <property type="molecule type" value="Genomic_DNA"/>
</dbReference>
<evidence type="ECO:0000313" key="7">
    <source>
        <dbReference type="EMBL" id="KIO76227.1"/>
    </source>
</evidence>
<keyword evidence="8" id="KW-1185">Reference proteome</keyword>